<feature type="signal peptide" evidence="1">
    <location>
        <begin position="1"/>
        <end position="23"/>
    </location>
</feature>
<reference evidence="2 3" key="1">
    <citation type="submission" date="2019-06" db="EMBL/GenBank/DDBJ databases">
        <title>A novel bacterium of genus Pontibacter, isolated from marine sediment.</title>
        <authorList>
            <person name="Huang H."/>
            <person name="Mo K."/>
            <person name="Hu Y."/>
        </authorList>
    </citation>
    <scope>NUCLEOTIDE SEQUENCE [LARGE SCALE GENOMIC DNA]</scope>
    <source>
        <strain evidence="2 3">HB172049</strain>
    </source>
</reference>
<dbReference type="OrthoDB" id="1447715at2"/>
<sequence length="116" mass="12981">MKTCLKSCFCKVTIMLVAVLAISCEKEESSTQFYWEQTKCSDPWGTGENNTNTETVLAVTKYLEDEGISVLNVEFDNNSELDSLCESCGCGTGKRILLIVPEQDYSDIESLNFVRK</sequence>
<evidence type="ECO:0000256" key="1">
    <source>
        <dbReference type="SAM" id="SignalP"/>
    </source>
</evidence>
<evidence type="ECO:0000313" key="2">
    <source>
        <dbReference type="EMBL" id="TPE45271.1"/>
    </source>
</evidence>
<keyword evidence="3" id="KW-1185">Reference proteome</keyword>
<dbReference type="EMBL" id="VFRQ01000002">
    <property type="protein sequence ID" value="TPE45271.1"/>
    <property type="molecule type" value="Genomic_DNA"/>
</dbReference>
<dbReference type="PROSITE" id="PS51257">
    <property type="entry name" value="PROKAR_LIPOPROTEIN"/>
    <property type="match status" value="1"/>
</dbReference>
<organism evidence="2 3">
    <name type="scientific">Pontibacter mangrovi</name>
    <dbReference type="NCBI Taxonomy" id="2589816"/>
    <lineage>
        <taxon>Bacteria</taxon>
        <taxon>Pseudomonadati</taxon>
        <taxon>Bacteroidota</taxon>
        <taxon>Cytophagia</taxon>
        <taxon>Cytophagales</taxon>
        <taxon>Hymenobacteraceae</taxon>
        <taxon>Pontibacter</taxon>
    </lineage>
</organism>
<accession>A0A501WDK9</accession>
<keyword evidence="1" id="KW-0732">Signal</keyword>
<protein>
    <submittedName>
        <fullName evidence="2">Uncharacterized protein</fullName>
    </submittedName>
</protein>
<name>A0A501WDK9_9BACT</name>
<proteinExistence type="predicted"/>
<comment type="caution">
    <text evidence="2">The sequence shown here is derived from an EMBL/GenBank/DDBJ whole genome shotgun (WGS) entry which is preliminary data.</text>
</comment>
<feature type="chain" id="PRO_5021298113" evidence="1">
    <location>
        <begin position="24"/>
        <end position="116"/>
    </location>
</feature>
<dbReference type="Proteomes" id="UP000316727">
    <property type="component" value="Unassembled WGS sequence"/>
</dbReference>
<dbReference type="AlphaFoldDB" id="A0A501WDK9"/>
<evidence type="ECO:0000313" key="3">
    <source>
        <dbReference type="Proteomes" id="UP000316727"/>
    </source>
</evidence>
<gene>
    <name evidence="2" type="ORF">FJM65_04320</name>
</gene>